<dbReference type="Pfam" id="PF02638">
    <property type="entry name" value="GHL10"/>
    <property type="match status" value="1"/>
</dbReference>
<proteinExistence type="predicted"/>
<dbReference type="Gene3D" id="2.60.40.10">
    <property type="entry name" value="Immunoglobulins"/>
    <property type="match status" value="1"/>
</dbReference>
<name>A0ABS3M2U6_9BACT</name>
<dbReference type="PANTHER" id="PTHR43405">
    <property type="entry name" value="GLYCOSYL HYDROLASE DIGH"/>
    <property type="match status" value="1"/>
</dbReference>
<dbReference type="InterPro" id="IPR052177">
    <property type="entry name" value="Divisome_Glycosyl_Hydrolase"/>
</dbReference>
<dbReference type="InterPro" id="IPR017853">
    <property type="entry name" value="GH"/>
</dbReference>
<dbReference type="PANTHER" id="PTHR43405:SF1">
    <property type="entry name" value="GLYCOSYL HYDROLASE DIGH"/>
    <property type="match status" value="1"/>
</dbReference>
<accession>A0ABS3M2U6</accession>
<evidence type="ECO:0000313" key="4">
    <source>
        <dbReference type="Proteomes" id="UP000664265"/>
    </source>
</evidence>
<comment type="caution">
    <text evidence="3">The sequence shown here is derived from an EMBL/GenBank/DDBJ whole genome shotgun (WGS) entry which is preliminary data.</text>
</comment>
<dbReference type="EMBL" id="JAERMS010000002">
    <property type="protein sequence ID" value="MBO1362420.1"/>
    <property type="molecule type" value="Genomic_DNA"/>
</dbReference>
<evidence type="ECO:0000259" key="2">
    <source>
        <dbReference type="Pfam" id="PF02638"/>
    </source>
</evidence>
<keyword evidence="1" id="KW-0732">Signal</keyword>
<feature type="domain" description="Glycosyl hydrolase-like 10" evidence="2">
    <location>
        <begin position="23"/>
        <end position="318"/>
    </location>
</feature>
<dbReference type="RefSeq" id="WP_107582498.1">
    <property type="nucleotide sequence ID" value="NZ_JAERMS010000002.1"/>
</dbReference>
<dbReference type="SUPFAM" id="SSF51445">
    <property type="entry name" value="(Trans)glycosidases"/>
    <property type="match status" value="1"/>
</dbReference>
<dbReference type="InterPro" id="IPR013783">
    <property type="entry name" value="Ig-like_fold"/>
</dbReference>
<reference evidence="3 4" key="1">
    <citation type="submission" date="2021-01" db="EMBL/GenBank/DDBJ databases">
        <title>Prevotella A2931 sp. nov.</title>
        <authorList>
            <person name="Buhl M."/>
            <person name="Oberhettinger P."/>
        </authorList>
    </citation>
    <scope>NUCLEOTIDE SEQUENCE [LARGE SCALE GENOMIC DNA]</scope>
    <source>
        <strain evidence="3 4">A2931</strain>
    </source>
</reference>
<protein>
    <submittedName>
        <fullName evidence="3">Family 10 glycosylhydrolase</fullName>
    </submittedName>
</protein>
<dbReference type="Proteomes" id="UP000664265">
    <property type="component" value="Unassembled WGS sequence"/>
</dbReference>
<gene>
    <name evidence="3" type="ORF">JHU38_01250</name>
</gene>
<evidence type="ECO:0000256" key="1">
    <source>
        <dbReference type="ARBA" id="ARBA00022729"/>
    </source>
</evidence>
<organism evidence="3 4">
    <name type="scientific">Prevotella illustrans</name>
    <dbReference type="NCBI Taxonomy" id="2800387"/>
    <lineage>
        <taxon>Bacteria</taxon>
        <taxon>Pseudomonadati</taxon>
        <taxon>Bacteroidota</taxon>
        <taxon>Bacteroidia</taxon>
        <taxon>Bacteroidales</taxon>
        <taxon>Prevotellaceae</taxon>
        <taxon>Prevotella</taxon>
    </lineage>
</organism>
<keyword evidence="4" id="KW-1185">Reference proteome</keyword>
<dbReference type="InterPro" id="IPR003790">
    <property type="entry name" value="GHL10"/>
</dbReference>
<evidence type="ECO:0000313" key="3">
    <source>
        <dbReference type="EMBL" id="MBO1362420.1"/>
    </source>
</evidence>
<dbReference type="Gene3D" id="3.20.20.80">
    <property type="entry name" value="Glycosidases"/>
    <property type="match status" value="1"/>
</dbReference>
<sequence>MKNYLLFLLIFVSVQLEAQNKREFRGAWIQIVNGQFQGLSTEKMQSTLSSQLNELRRDGVNAIIFQVRAECDALYPSKYEPWSRFLTGEQGRAPSPYWDPLAWMVEQCHKRGMEIHAWINPYRAKTKSTSQLASNHIAVTRPQSVFAYDQQYILNPGLAENRRYICQVAADIIRRYDIDGFHIDDYFYPYPAAGQPIPDRETFRQQNNGFRDIADWRRDNVNLFIKQLNDTIHSIKPWVKFGVSPFGIYRNKKQDPLNGSDTHGLSNYDDLYADVLFWVNKGWVDYTVPQIYWEIGNKAADYKTLITWWNRYASNRPLFIGEDIVRTSKFPDPANPNSHQLPAKHNLHQQMKNVQGTVLWYAKAAVDNIGNIGSTLRDYYWKYPALSPRMPFIDGKAPKKPRKLKIITTDDGPVLFWTAPRGKKWGDIAAKYVVYRFETNDAVNLADPSKIVNITTETMYKLPATAAKGRCIYIVTALDRMSNESKGAKRKVRLKE</sequence>